<dbReference type="PROSITE" id="PS50887">
    <property type="entry name" value="GGDEF"/>
    <property type="match status" value="1"/>
</dbReference>
<dbReference type="NCBIfam" id="TIGR00254">
    <property type="entry name" value="GGDEF"/>
    <property type="match status" value="1"/>
</dbReference>
<dbReference type="Pfam" id="PF00563">
    <property type="entry name" value="EAL"/>
    <property type="match status" value="1"/>
</dbReference>
<keyword evidence="1" id="KW-1133">Transmembrane helix</keyword>
<dbReference type="InterPro" id="IPR001633">
    <property type="entry name" value="EAL_dom"/>
</dbReference>
<dbReference type="SUPFAM" id="SSF141868">
    <property type="entry name" value="EAL domain-like"/>
    <property type="match status" value="1"/>
</dbReference>
<organism evidence="4 5">
    <name type="scientific">Planococcus chinensis</name>
    <dbReference type="NCBI Taxonomy" id="272917"/>
    <lineage>
        <taxon>Bacteria</taxon>
        <taxon>Bacillati</taxon>
        <taxon>Bacillota</taxon>
        <taxon>Bacilli</taxon>
        <taxon>Bacillales</taxon>
        <taxon>Caryophanaceae</taxon>
        <taxon>Planococcus</taxon>
    </lineage>
</organism>
<evidence type="ECO:0000259" key="3">
    <source>
        <dbReference type="PROSITE" id="PS50887"/>
    </source>
</evidence>
<proteinExistence type="predicted"/>
<evidence type="ECO:0000259" key="2">
    <source>
        <dbReference type="PROSITE" id="PS50883"/>
    </source>
</evidence>
<dbReference type="SMART" id="SM00052">
    <property type="entry name" value="EAL"/>
    <property type="match status" value="1"/>
</dbReference>
<dbReference type="CDD" id="cd01949">
    <property type="entry name" value="GGDEF"/>
    <property type="match status" value="1"/>
</dbReference>
<keyword evidence="1" id="KW-0812">Transmembrane</keyword>
<dbReference type="InterPro" id="IPR007892">
    <property type="entry name" value="CHASE4"/>
</dbReference>
<comment type="caution">
    <text evidence="4">The sequence shown here is derived from an EMBL/GenBank/DDBJ whole genome shotgun (WGS) entry which is preliminary data.</text>
</comment>
<feature type="domain" description="GGDEF" evidence="3">
    <location>
        <begin position="360"/>
        <end position="493"/>
    </location>
</feature>
<protein>
    <submittedName>
        <fullName evidence="4">EAL domain-containing protein</fullName>
    </submittedName>
</protein>
<keyword evidence="5" id="KW-1185">Reference proteome</keyword>
<evidence type="ECO:0000313" key="5">
    <source>
        <dbReference type="Proteomes" id="UP001597273"/>
    </source>
</evidence>
<accession>A0ABW4QCR2</accession>
<evidence type="ECO:0000313" key="4">
    <source>
        <dbReference type="EMBL" id="MFD1861331.1"/>
    </source>
</evidence>
<dbReference type="Pfam" id="PF00990">
    <property type="entry name" value="GGDEF"/>
    <property type="match status" value="1"/>
</dbReference>
<feature type="domain" description="EAL" evidence="2">
    <location>
        <begin position="503"/>
        <end position="758"/>
    </location>
</feature>
<dbReference type="Proteomes" id="UP001597273">
    <property type="component" value="Unassembled WGS sequence"/>
</dbReference>
<dbReference type="EMBL" id="JBHUFW010000002">
    <property type="protein sequence ID" value="MFD1861331.1"/>
    <property type="molecule type" value="Genomic_DNA"/>
</dbReference>
<keyword evidence="1" id="KW-0472">Membrane</keyword>
<dbReference type="PROSITE" id="PS50883">
    <property type="entry name" value="EAL"/>
    <property type="match status" value="1"/>
</dbReference>
<sequence length="762" mass="85417">MKLKMKTAGMIGITMAAFIVLLFLLMRPVILEDAKRMDEESLKTDMERAEKYIASEKANLMRHNKDWAVWDDTYEFMQNRSPKYIESNLTQESYRKTGTNFKLYLNNNGDTVYSAGYELGMGTLIGVEEDLGDTSALLSRIDEENGVSVLWNDKYGPVLLAAEEILTSEGKGPVAGRLITGAILNDAFFDKMEDDLAINVRTAGNAEESGGIREVDGNTISGVLAIGNGLNIEVERERKYYGQKAKSMNDLFLALSVATLLLVLLVHYLLDLLIVSRISSLSLQLKDVNFDEAHSLAVRKSQAIPDEITDLETSIQDMLDSLEKAHIDVSKLAFFDQLTGLPNRFSLYREFLSRAEDPETSFAVLFFDLDGFKRINDLYGHSSGDEMLRQVGERLTGSLLHTGSQLYRIGGDEFVLLSPATGREELTGQIEEVMGAIQKVFVLDKVKTTISTSIGVSFYPANAGTLDDLLQYADTAMYTAKKNGKNTYVFYEDLTDRHLHKYLLNLKTDLSDAIALDQFFLEYQPIMDNKGRSIKAVEALIRWNHPKEGLVAPLRFIPLAEESGMMREIGEWVIRQAVGEVQNWNATYGQSLSLAVNVSKMQLKFKDELLALIDDVLREHDFPADKLQIEITESDTVAEQKEIVAFITALKERGIQVALDDFGVGTSALFHLLELDVDIVKIDRSFLRQVPSSKKDTALLKGIYSTLDELEIKLVTEGIETAEQRDFVTAKNDSYLQGYYFSKPLPLDRLREVQDSLEGAVL</sequence>
<dbReference type="RefSeq" id="WP_204891640.1">
    <property type="nucleotide sequence ID" value="NZ_JBHUFW010000002.1"/>
</dbReference>
<dbReference type="InterPro" id="IPR035919">
    <property type="entry name" value="EAL_sf"/>
</dbReference>
<reference evidence="5" key="1">
    <citation type="journal article" date="2019" name="Int. J. Syst. Evol. Microbiol.">
        <title>The Global Catalogue of Microorganisms (GCM) 10K type strain sequencing project: providing services to taxonomists for standard genome sequencing and annotation.</title>
        <authorList>
            <consortium name="The Broad Institute Genomics Platform"/>
            <consortium name="The Broad Institute Genome Sequencing Center for Infectious Disease"/>
            <person name="Wu L."/>
            <person name="Ma J."/>
        </authorList>
    </citation>
    <scope>NUCLEOTIDE SEQUENCE [LARGE SCALE GENOMIC DNA]</scope>
    <source>
        <strain evidence="5">CGMCC 1.15475</strain>
    </source>
</reference>
<dbReference type="CDD" id="cd01948">
    <property type="entry name" value="EAL"/>
    <property type="match status" value="1"/>
</dbReference>
<dbReference type="PANTHER" id="PTHR44757">
    <property type="entry name" value="DIGUANYLATE CYCLASE DGCP"/>
    <property type="match status" value="1"/>
</dbReference>
<evidence type="ECO:0000256" key="1">
    <source>
        <dbReference type="SAM" id="Phobius"/>
    </source>
</evidence>
<dbReference type="InterPro" id="IPR043128">
    <property type="entry name" value="Rev_trsase/Diguanyl_cyclase"/>
</dbReference>
<dbReference type="SMART" id="SM00267">
    <property type="entry name" value="GGDEF"/>
    <property type="match status" value="1"/>
</dbReference>
<dbReference type="PANTHER" id="PTHR44757:SF2">
    <property type="entry name" value="BIOFILM ARCHITECTURE MAINTENANCE PROTEIN MBAA"/>
    <property type="match status" value="1"/>
</dbReference>
<dbReference type="SUPFAM" id="SSF55073">
    <property type="entry name" value="Nucleotide cyclase"/>
    <property type="match status" value="1"/>
</dbReference>
<dbReference type="InterPro" id="IPR052155">
    <property type="entry name" value="Biofilm_reg_signaling"/>
</dbReference>
<name>A0ABW4QCR2_9BACL</name>
<dbReference type="InterPro" id="IPR000160">
    <property type="entry name" value="GGDEF_dom"/>
</dbReference>
<dbReference type="Gene3D" id="3.30.70.270">
    <property type="match status" value="1"/>
</dbReference>
<dbReference type="Gene3D" id="3.20.20.450">
    <property type="entry name" value="EAL domain"/>
    <property type="match status" value="1"/>
</dbReference>
<feature type="transmembrane region" description="Helical" evidence="1">
    <location>
        <begin position="251"/>
        <end position="270"/>
    </location>
</feature>
<dbReference type="Pfam" id="PF05228">
    <property type="entry name" value="CHASE4"/>
    <property type="match status" value="1"/>
</dbReference>
<gene>
    <name evidence="4" type="ORF">ACFSDB_00250</name>
</gene>
<dbReference type="InterPro" id="IPR029787">
    <property type="entry name" value="Nucleotide_cyclase"/>
</dbReference>